<feature type="domain" description="Sucrose phosphatase-like" evidence="7">
    <location>
        <begin position="431"/>
        <end position="668"/>
    </location>
</feature>
<evidence type="ECO:0000259" key="7">
    <source>
        <dbReference type="Pfam" id="PF05116"/>
    </source>
</evidence>
<dbReference type="NCBIfam" id="TIGR01484">
    <property type="entry name" value="HAD-SF-IIB"/>
    <property type="match status" value="1"/>
</dbReference>
<gene>
    <name evidence="9" type="ORF">PL336_05610</name>
</gene>
<dbReference type="PANTHER" id="PTHR46039">
    <property type="entry name" value="SUCROSE-PHOSPHATE SYNTHASE 3-RELATED"/>
    <property type="match status" value="1"/>
</dbReference>
<dbReference type="InterPro" id="IPR023214">
    <property type="entry name" value="HAD_sf"/>
</dbReference>
<reference evidence="9" key="1">
    <citation type="submission" date="2023-01" db="EMBL/GenBank/DDBJ databases">
        <title>Comparative genomic analysis of cold water coral derived Sulfitobacter faviae: insights into their metabolism and habitat adaptation.</title>
        <authorList>
            <person name="Guo Y."/>
            <person name="Lin S."/>
            <person name="Huang Z."/>
            <person name="Tang K."/>
            <person name="Wang X."/>
        </authorList>
    </citation>
    <scope>NUCLEOTIDE SEQUENCE</scope>
    <source>
        <strain evidence="9">SCSIO W_1865</strain>
    </source>
</reference>
<feature type="domain" description="Glycosyltransferase subfamily 4-like N-terminal" evidence="8">
    <location>
        <begin position="26"/>
        <end position="203"/>
    </location>
</feature>
<proteinExistence type="inferred from homology"/>
<feature type="domain" description="Glycosyl transferase family 1" evidence="6">
    <location>
        <begin position="223"/>
        <end position="398"/>
    </location>
</feature>
<keyword evidence="9" id="KW-0378">Hydrolase</keyword>
<dbReference type="InterPro" id="IPR006380">
    <property type="entry name" value="SPP-like_dom"/>
</dbReference>
<evidence type="ECO:0000256" key="3">
    <source>
        <dbReference type="ARBA" id="ARBA00022676"/>
    </source>
</evidence>
<dbReference type="Pfam" id="PF05116">
    <property type="entry name" value="S6PP"/>
    <property type="match status" value="1"/>
</dbReference>
<dbReference type="InterPro" id="IPR006379">
    <property type="entry name" value="HAD-SF_hydro_IIB"/>
</dbReference>
<dbReference type="Proteomes" id="UP001210770">
    <property type="component" value="Chromosome"/>
</dbReference>
<dbReference type="GO" id="GO:0016791">
    <property type="term" value="F:phosphatase activity"/>
    <property type="evidence" value="ECO:0007669"/>
    <property type="project" value="UniProtKB-ARBA"/>
</dbReference>
<accession>A0AAX3LTB7</accession>
<dbReference type="Gene3D" id="3.90.1070.10">
    <property type="match status" value="1"/>
</dbReference>
<dbReference type="SFLD" id="SFLDG01140">
    <property type="entry name" value="C2.B:_Phosphomannomutase_and_P"/>
    <property type="match status" value="1"/>
</dbReference>
<dbReference type="InterPro" id="IPR028098">
    <property type="entry name" value="Glyco_trans_4-like_N"/>
</dbReference>
<evidence type="ECO:0000259" key="6">
    <source>
        <dbReference type="Pfam" id="PF00534"/>
    </source>
</evidence>
<evidence type="ECO:0000313" key="10">
    <source>
        <dbReference type="Proteomes" id="UP001210770"/>
    </source>
</evidence>
<dbReference type="AlphaFoldDB" id="A0AAX3LTB7"/>
<sequence>MFICHIALGGCLTAPSVNYGVTEDTGGHIAYILGAARAQAARGDVDAVQIVTRAFDEPSLGAVHAQTEQQVSRSLSIRRLWTAERGYLSKENLAAEIPALVEAFLDDLAQAKRLPDVIHAHFADAAQLALAARARFGIPVIYTPHSLALSKSGAEVDAARVAAERRALLEADAVVLSSRDEAEVQVAAYGADAQARVHRVSPGVSLRRPAEAGAGRALLAGQLSDPDRPTLLAVARPVARKNLATLARVYAQSPALQARANLVILAGQHGDALQANAEARAELIRLRETLEVPELRGKVALPPSHTQGDVAALYDRAAQTGGVFVNLALHEPFGLTMLEAASHGLPVVATREGGPADIVADLGHGLCVPPCDGAAIEAALLKLLDDRAFWTEASEAGRANVGRYDWSKWAEEVQHICEDIRHAAPVTTPAPVLLASDIDNTLTGCAPSAALFNAWIARDRPLFAVATGRSLPEARRILRDWNLPSPRVFITSVGTEVYLPDAEGRLCLDERFAQKLDAGWDRARVERALKDFGFNWQAPVEQRRWKLSGFGDMRTARRLERHLARRGAAAQIVASHGRLIDVLPLAAGKGPAVCAAARRLGMPMDRVVVAGDSGNDFDMLQAVEDGPGRGILVGNAMDGLRERLSGKRLYHARAAHAAGVLEGLETFGFALNAMEPPVKMVAQ</sequence>
<dbReference type="SFLD" id="SFLDS00003">
    <property type="entry name" value="Haloacid_Dehalogenase"/>
    <property type="match status" value="1"/>
</dbReference>
<dbReference type="InterPro" id="IPR044161">
    <property type="entry name" value="SPS"/>
</dbReference>
<keyword evidence="4" id="KW-0808">Transferase</keyword>
<dbReference type="SUPFAM" id="SSF53756">
    <property type="entry name" value="UDP-Glycosyltransferase/glycogen phosphorylase"/>
    <property type="match status" value="1"/>
</dbReference>
<dbReference type="InterPro" id="IPR001296">
    <property type="entry name" value="Glyco_trans_1"/>
</dbReference>
<keyword evidence="3" id="KW-0328">Glycosyltransferase</keyword>
<dbReference type="SUPFAM" id="SSF56784">
    <property type="entry name" value="HAD-like"/>
    <property type="match status" value="1"/>
</dbReference>
<dbReference type="GO" id="GO:0046524">
    <property type="term" value="F:sucrose-phosphate synthase activity"/>
    <property type="evidence" value="ECO:0007669"/>
    <property type="project" value="UniProtKB-EC"/>
</dbReference>
<dbReference type="PANTHER" id="PTHR46039:SF5">
    <property type="entry name" value="SUCROSE-PHOSPHATE SYNTHASE 3-RELATED"/>
    <property type="match status" value="1"/>
</dbReference>
<protein>
    <recommendedName>
        <fullName evidence="2">sucrose-phosphate synthase</fullName>
        <ecNumber evidence="2">2.4.1.14</ecNumber>
    </recommendedName>
</protein>
<evidence type="ECO:0000259" key="8">
    <source>
        <dbReference type="Pfam" id="PF13579"/>
    </source>
</evidence>
<dbReference type="Gene3D" id="3.40.50.1000">
    <property type="entry name" value="HAD superfamily/HAD-like"/>
    <property type="match status" value="1"/>
</dbReference>
<evidence type="ECO:0000256" key="4">
    <source>
        <dbReference type="ARBA" id="ARBA00022679"/>
    </source>
</evidence>
<evidence type="ECO:0000313" key="9">
    <source>
        <dbReference type="EMBL" id="WCE71320.1"/>
    </source>
</evidence>
<dbReference type="Pfam" id="PF13579">
    <property type="entry name" value="Glyco_trans_4_4"/>
    <property type="match status" value="1"/>
</dbReference>
<organism evidence="9 10">
    <name type="scientific">Sulfitobacter faviae</name>
    <dbReference type="NCBI Taxonomy" id="1775881"/>
    <lineage>
        <taxon>Bacteria</taxon>
        <taxon>Pseudomonadati</taxon>
        <taxon>Pseudomonadota</taxon>
        <taxon>Alphaproteobacteria</taxon>
        <taxon>Rhodobacterales</taxon>
        <taxon>Roseobacteraceae</taxon>
        <taxon>Sulfitobacter</taxon>
    </lineage>
</organism>
<dbReference type="RefSeq" id="WP_271689458.1">
    <property type="nucleotide sequence ID" value="NZ_CP116423.1"/>
</dbReference>
<dbReference type="InterPro" id="IPR036412">
    <property type="entry name" value="HAD-like_sf"/>
</dbReference>
<dbReference type="Gene3D" id="3.40.50.2000">
    <property type="entry name" value="Glycogen Phosphorylase B"/>
    <property type="match status" value="2"/>
</dbReference>
<name>A0AAX3LTB7_9RHOB</name>
<dbReference type="EC" id="2.4.1.14" evidence="2"/>
<dbReference type="EMBL" id="CP116423">
    <property type="protein sequence ID" value="WCE71320.1"/>
    <property type="molecule type" value="Genomic_DNA"/>
</dbReference>
<comment type="catalytic activity">
    <reaction evidence="5">
        <text>beta-D-fructose 6-phosphate + UDP-alpha-D-glucose = sucrose 6(F)-phosphate + UDP + H(+)</text>
        <dbReference type="Rhea" id="RHEA:22172"/>
        <dbReference type="ChEBI" id="CHEBI:15378"/>
        <dbReference type="ChEBI" id="CHEBI:57634"/>
        <dbReference type="ChEBI" id="CHEBI:57723"/>
        <dbReference type="ChEBI" id="CHEBI:58223"/>
        <dbReference type="ChEBI" id="CHEBI:58885"/>
        <dbReference type="EC" id="2.4.1.14"/>
    </reaction>
</comment>
<dbReference type="SFLD" id="SFLDG01141">
    <property type="entry name" value="C2.B.1:_Sucrose_Phosphatase_Li"/>
    <property type="match status" value="1"/>
</dbReference>
<comment type="similarity">
    <text evidence="1">Belongs to the glycosyltransferase 1 family.</text>
</comment>
<evidence type="ECO:0000256" key="1">
    <source>
        <dbReference type="ARBA" id="ARBA00006530"/>
    </source>
</evidence>
<evidence type="ECO:0000256" key="5">
    <source>
        <dbReference type="ARBA" id="ARBA00047471"/>
    </source>
</evidence>
<evidence type="ECO:0000256" key="2">
    <source>
        <dbReference type="ARBA" id="ARBA00012536"/>
    </source>
</evidence>
<dbReference type="Pfam" id="PF00534">
    <property type="entry name" value="Glycos_transf_1"/>
    <property type="match status" value="1"/>
</dbReference>